<dbReference type="AlphaFoldDB" id="A0A3L8DJH8"/>
<feature type="compositionally biased region" description="Basic residues" evidence="1">
    <location>
        <begin position="69"/>
        <end position="79"/>
    </location>
</feature>
<feature type="compositionally biased region" description="Basic and acidic residues" evidence="1">
    <location>
        <begin position="45"/>
        <end position="60"/>
    </location>
</feature>
<comment type="caution">
    <text evidence="2">The sequence shown here is derived from an EMBL/GenBank/DDBJ whole genome shotgun (WGS) entry which is preliminary data.</text>
</comment>
<sequence length="143" mass="16245">MLRHYPFRVYRDDECEPRKSSLRTHAHARAHPRPGAQRATPVQPESKHLEVGAAQRDVELFARSTRVLSRARTRTRGNTRGKSSSKSGQSGWDAVPTSSQRWFKRVVIRQWSPSCVRHERSRDPCGNSRAGSQGNSRNAIAWS</sequence>
<feature type="region of interest" description="Disordered" evidence="1">
    <location>
        <begin position="114"/>
        <end position="143"/>
    </location>
</feature>
<evidence type="ECO:0000313" key="2">
    <source>
        <dbReference type="EMBL" id="RLU20089.1"/>
    </source>
</evidence>
<reference evidence="2 3" key="1">
    <citation type="journal article" date="2018" name="Genome Res.">
        <title>The genomic architecture and molecular evolution of ant odorant receptors.</title>
        <authorList>
            <person name="McKenzie S.K."/>
            <person name="Kronauer D.J.C."/>
        </authorList>
    </citation>
    <scope>NUCLEOTIDE SEQUENCE [LARGE SCALE GENOMIC DNA]</scope>
    <source>
        <strain evidence="2">Clonal line C1</strain>
    </source>
</reference>
<feature type="region of interest" description="Disordered" evidence="1">
    <location>
        <begin position="13"/>
        <end position="98"/>
    </location>
</feature>
<protein>
    <submittedName>
        <fullName evidence="2">Uncharacterized protein</fullName>
    </submittedName>
</protein>
<name>A0A3L8DJH8_OOCBI</name>
<evidence type="ECO:0000313" key="3">
    <source>
        <dbReference type="Proteomes" id="UP000279307"/>
    </source>
</evidence>
<proteinExistence type="predicted"/>
<organism evidence="2 3">
    <name type="scientific">Ooceraea biroi</name>
    <name type="common">Clonal raider ant</name>
    <name type="synonym">Cerapachys biroi</name>
    <dbReference type="NCBI Taxonomy" id="2015173"/>
    <lineage>
        <taxon>Eukaryota</taxon>
        <taxon>Metazoa</taxon>
        <taxon>Ecdysozoa</taxon>
        <taxon>Arthropoda</taxon>
        <taxon>Hexapoda</taxon>
        <taxon>Insecta</taxon>
        <taxon>Pterygota</taxon>
        <taxon>Neoptera</taxon>
        <taxon>Endopterygota</taxon>
        <taxon>Hymenoptera</taxon>
        <taxon>Apocrita</taxon>
        <taxon>Aculeata</taxon>
        <taxon>Formicoidea</taxon>
        <taxon>Formicidae</taxon>
        <taxon>Dorylinae</taxon>
        <taxon>Ooceraea</taxon>
    </lineage>
</organism>
<feature type="compositionally biased region" description="Polar residues" evidence="1">
    <location>
        <begin position="129"/>
        <end position="143"/>
    </location>
</feature>
<accession>A0A3L8DJH8</accession>
<dbReference type="Proteomes" id="UP000279307">
    <property type="component" value="Chromosome 7"/>
</dbReference>
<evidence type="ECO:0000256" key="1">
    <source>
        <dbReference type="SAM" id="MobiDB-lite"/>
    </source>
</evidence>
<dbReference type="EMBL" id="QOIP01000007">
    <property type="protein sequence ID" value="RLU20089.1"/>
    <property type="molecule type" value="Genomic_DNA"/>
</dbReference>
<feature type="compositionally biased region" description="Low complexity" evidence="1">
    <location>
        <begin position="80"/>
        <end position="91"/>
    </location>
</feature>
<gene>
    <name evidence="2" type="ORF">DMN91_006695</name>
</gene>
<feature type="compositionally biased region" description="Basic residues" evidence="1">
    <location>
        <begin position="20"/>
        <end position="32"/>
    </location>
</feature>